<comment type="caution">
    <text evidence="2">The sequence shown here is derived from an EMBL/GenBank/DDBJ whole genome shotgun (WGS) entry which is preliminary data.</text>
</comment>
<dbReference type="AlphaFoldDB" id="A0AAV8R598"/>
<keyword evidence="3" id="KW-1185">Reference proteome</keyword>
<gene>
    <name evidence="2" type="ORF">OPV22_015329</name>
</gene>
<feature type="region of interest" description="Disordered" evidence="1">
    <location>
        <begin position="1"/>
        <end position="29"/>
    </location>
</feature>
<name>A0AAV8R598_ENSVE</name>
<evidence type="ECO:0000256" key="1">
    <source>
        <dbReference type="SAM" id="MobiDB-lite"/>
    </source>
</evidence>
<evidence type="ECO:0000313" key="3">
    <source>
        <dbReference type="Proteomes" id="UP001222027"/>
    </source>
</evidence>
<dbReference type="Proteomes" id="UP001222027">
    <property type="component" value="Unassembled WGS sequence"/>
</dbReference>
<protein>
    <submittedName>
        <fullName evidence="2">Uncharacterized protein</fullName>
    </submittedName>
</protein>
<feature type="region of interest" description="Disordered" evidence="1">
    <location>
        <begin position="50"/>
        <end position="80"/>
    </location>
</feature>
<feature type="compositionally biased region" description="Acidic residues" evidence="1">
    <location>
        <begin position="64"/>
        <end position="76"/>
    </location>
</feature>
<organism evidence="2 3">
    <name type="scientific">Ensete ventricosum</name>
    <name type="common">Abyssinian banana</name>
    <name type="synonym">Musa ensete</name>
    <dbReference type="NCBI Taxonomy" id="4639"/>
    <lineage>
        <taxon>Eukaryota</taxon>
        <taxon>Viridiplantae</taxon>
        <taxon>Streptophyta</taxon>
        <taxon>Embryophyta</taxon>
        <taxon>Tracheophyta</taxon>
        <taxon>Spermatophyta</taxon>
        <taxon>Magnoliopsida</taxon>
        <taxon>Liliopsida</taxon>
        <taxon>Zingiberales</taxon>
        <taxon>Musaceae</taxon>
        <taxon>Ensete</taxon>
    </lineage>
</organism>
<evidence type="ECO:0000313" key="2">
    <source>
        <dbReference type="EMBL" id="KAJ8493608.1"/>
    </source>
</evidence>
<reference evidence="2 3" key="1">
    <citation type="submission" date="2022-12" db="EMBL/GenBank/DDBJ databases">
        <title>Chromosome-scale assembly of the Ensete ventricosum genome.</title>
        <authorList>
            <person name="Dussert Y."/>
            <person name="Stocks J."/>
            <person name="Wendawek A."/>
            <person name="Woldeyes F."/>
            <person name="Nichols R.A."/>
            <person name="Borrell J.S."/>
        </authorList>
    </citation>
    <scope>NUCLEOTIDE SEQUENCE [LARGE SCALE GENOMIC DNA]</scope>
    <source>
        <strain evidence="3">cv. Maze</strain>
        <tissue evidence="2">Seeds</tissue>
    </source>
</reference>
<dbReference type="EMBL" id="JAQQAF010000004">
    <property type="protein sequence ID" value="KAJ8493608.1"/>
    <property type="molecule type" value="Genomic_DNA"/>
</dbReference>
<sequence length="177" mass="20284">MQSKRTYDSKAAQQYHEKKKKKYTTTSSKATQTNRLLVWLPTTNHRGRFVPGRAKRWPETHEEVEVEEEEEEEEEGNSSLSAQGLKMSIIQNDQLAIKLGVTGRVSLRSDRHGGDGDRFDCINLMSWETLKVVKGYLLWATWERWNSEAIAAHISQGNWSNPSSKSRVSLHIVEQAI</sequence>
<accession>A0AAV8R598</accession>
<proteinExistence type="predicted"/>